<dbReference type="InterPro" id="IPR050469">
    <property type="entry name" value="Diguanylate_Cyclase"/>
</dbReference>
<organism evidence="2 3">
    <name type="scientific">Paenibacillus phyllosphaerae</name>
    <dbReference type="NCBI Taxonomy" id="274593"/>
    <lineage>
        <taxon>Bacteria</taxon>
        <taxon>Bacillati</taxon>
        <taxon>Bacillota</taxon>
        <taxon>Bacilli</taxon>
        <taxon>Bacillales</taxon>
        <taxon>Paenibacillaceae</taxon>
        <taxon>Paenibacillus</taxon>
    </lineage>
</organism>
<evidence type="ECO:0000259" key="1">
    <source>
        <dbReference type="PROSITE" id="PS50887"/>
    </source>
</evidence>
<keyword evidence="3" id="KW-1185">Reference proteome</keyword>
<gene>
    <name evidence="2" type="ORF">FHS18_001636</name>
</gene>
<feature type="domain" description="GGDEF" evidence="1">
    <location>
        <begin position="309"/>
        <end position="458"/>
    </location>
</feature>
<dbReference type="GO" id="GO:1902201">
    <property type="term" value="P:negative regulation of bacterial-type flagellum-dependent cell motility"/>
    <property type="evidence" value="ECO:0007669"/>
    <property type="project" value="TreeGrafter"/>
</dbReference>
<proteinExistence type="predicted"/>
<dbReference type="CDD" id="cd01949">
    <property type="entry name" value="GGDEF"/>
    <property type="match status" value="1"/>
</dbReference>
<dbReference type="SUPFAM" id="SSF55073">
    <property type="entry name" value="Nucleotide cyclase"/>
    <property type="match status" value="1"/>
</dbReference>
<protein>
    <submittedName>
        <fullName evidence="2">Diguanylate cyclase (GGDEF)-like protein</fullName>
    </submittedName>
</protein>
<dbReference type="Proteomes" id="UP000570361">
    <property type="component" value="Unassembled WGS sequence"/>
</dbReference>
<dbReference type="InterPro" id="IPR029787">
    <property type="entry name" value="Nucleotide_cyclase"/>
</dbReference>
<dbReference type="PROSITE" id="PS50887">
    <property type="entry name" value="GGDEF"/>
    <property type="match status" value="1"/>
</dbReference>
<dbReference type="PANTHER" id="PTHR45138">
    <property type="entry name" value="REGULATORY COMPONENTS OF SENSORY TRANSDUCTION SYSTEM"/>
    <property type="match status" value="1"/>
</dbReference>
<dbReference type="EMBL" id="JACHXK010000003">
    <property type="protein sequence ID" value="MBB3109573.1"/>
    <property type="molecule type" value="Genomic_DNA"/>
</dbReference>
<dbReference type="Gene3D" id="3.10.580.10">
    <property type="entry name" value="CBS-domain"/>
    <property type="match status" value="1"/>
</dbReference>
<evidence type="ECO:0000313" key="2">
    <source>
        <dbReference type="EMBL" id="MBB3109573.1"/>
    </source>
</evidence>
<dbReference type="GO" id="GO:0052621">
    <property type="term" value="F:diguanylate cyclase activity"/>
    <property type="evidence" value="ECO:0007669"/>
    <property type="project" value="TreeGrafter"/>
</dbReference>
<dbReference type="GO" id="GO:0005886">
    <property type="term" value="C:plasma membrane"/>
    <property type="evidence" value="ECO:0007669"/>
    <property type="project" value="TreeGrafter"/>
</dbReference>
<sequence>MQITKRWQHGGVGIIVVQLDQTSDEAAKQALSKWSANEQRLFWTYRLENEYGFIMAREKTDVRMDRLLQNTVGHLRHLLDQSSSLHKGHYAIGSATAYPSSIGRPAEAVLYGAFKEATLAAVQESGREIGEIHSNSGQQEADDSGLSSPIGMLAKGFPKFDLTACVSEVGKLFESNTNLAGAVICDQERPVGLVMKEKLYQLLAGPFGTSLYWNRPVEKVMDDHPLIVDASASVEMVSSLAMKREHAKLYDVVIITQGGKFLGAASIRSILECMTNLRTEEARTANPLTGLPGNARIVRELTRRIQTGRAFAVIYADMDYFKWFNDCFGFSQGDALIRHCSEILLEATEELGGAQGFVGHIGGDDFIVVTDIACGERLCSRIIERFDRSVSAFYEGGSLKEVTDRSGRTVDQGGVSLSLSLVCWEGEGTVTPEILSQAAARLKKVAKSRKGSAFVSGGVFEKHLGEERV</sequence>
<dbReference type="InterPro" id="IPR046342">
    <property type="entry name" value="CBS_dom_sf"/>
</dbReference>
<name>A0A7W5FLZ0_9BACL</name>
<dbReference type="PANTHER" id="PTHR45138:SF25">
    <property type="entry name" value="GGDEF DOMAIN PROTEIN"/>
    <property type="match status" value="1"/>
</dbReference>
<dbReference type="SMART" id="SM00267">
    <property type="entry name" value="GGDEF"/>
    <property type="match status" value="1"/>
</dbReference>
<dbReference type="SUPFAM" id="SSF54631">
    <property type="entry name" value="CBS-domain pair"/>
    <property type="match status" value="1"/>
</dbReference>
<dbReference type="Pfam" id="PF00990">
    <property type="entry name" value="GGDEF"/>
    <property type="match status" value="1"/>
</dbReference>
<dbReference type="RefSeq" id="WP_183598822.1">
    <property type="nucleotide sequence ID" value="NZ_JACHXK010000003.1"/>
</dbReference>
<reference evidence="2 3" key="1">
    <citation type="submission" date="2020-08" db="EMBL/GenBank/DDBJ databases">
        <title>Genomic Encyclopedia of Type Strains, Phase III (KMG-III): the genomes of soil and plant-associated and newly described type strains.</title>
        <authorList>
            <person name="Whitman W."/>
        </authorList>
    </citation>
    <scope>NUCLEOTIDE SEQUENCE [LARGE SCALE GENOMIC DNA]</scope>
    <source>
        <strain evidence="2 3">CECT 5862</strain>
    </source>
</reference>
<accession>A0A7W5FLZ0</accession>
<dbReference type="AlphaFoldDB" id="A0A7W5FLZ0"/>
<dbReference type="InterPro" id="IPR000160">
    <property type="entry name" value="GGDEF_dom"/>
</dbReference>
<dbReference type="GO" id="GO:0043709">
    <property type="term" value="P:cell adhesion involved in single-species biofilm formation"/>
    <property type="evidence" value="ECO:0007669"/>
    <property type="project" value="TreeGrafter"/>
</dbReference>
<dbReference type="Gene3D" id="3.30.70.270">
    <property type="match status" value="1"/>
</dbReference>
<comment type="caution">
    <text evidence="2">The sequence shown here is derived from an EMBL/GenBank/DDBJ whole genome shotgun (WGS) entry which is preliminary data.</text>
</comment>
<evidence type="ECO:0000313" key="3">
    <source>
        <dbReference type="Proteomes" id="UP000570361"/>
    </source>
</evidence>
<dbReference type="InterPro" id="IPR043128">
    <property type="entry name" value="Rev_trsase/Diguanyl_cyclase"/>
</dbReference>
<dbReference type="NCBIfam" id="TIGR00254">
    <property type="entry name" value="GGDEF"/>
    <property type="match status" value="1"/>
</dbReference>